<protein>
    <recommendedName>
        <fullName evidence="2">Ketoreductase (KR) domain-containing protein</fullName>
    </recommendedName>
</protein>
<sequence length="344" mass="37774">MIVTQHCPPLVCLSGACLPFAFYIPRLLLLSSQSFPLSDIGTMGGFLDFCYRQLTYKPKPLPTAVSFVGKIALITGANSGLGLEAAHELASHGISRLILAVRDAEKGESAKTSILARSAETNVEVLDYALLNAGLKKMEYSTANTGHELNVQINHIATSAVSFAAVRALSATAGKTHVPGRLTIVSSEGHFWIPFKERHAEKILERMDDKETFGSQMQRYYTTKLLNVLWTRSLAEKIPATEIIINTVNPGFCYSGLHRHEGTGIIKIFLWMFGWTSEQGGHCLVDALTQHDNSHGKYLSDQKETDPSPFVLSDEGKADTKRIWEETTALLRKEAPGVDMSPLV</sequence>
<name>A0A9W4UFA4_9PLEO</name>
<dbReference type="Proteomes" id="UP001152607">
    <property type="component" value="Unassembled WGS sequence"/>
</dbReference>
<dbReference type="PANTHER" id="PTHR43157">
    <property type="entry name" value="PHOSPHATIDYLINOSITOL-GLYCAN BIOSYNTHESIS CLASS F PROTEIN-RELATED"/>
    <property type="match status" value="1"/>
</dbReference>
<reference evidence="3" key="1">
    <citation type="submission" date="2023-01" db="EMBL/GenBank/DDBJ databases">
        <authorList>
            <person name="Van Ghelder C."/>
            <person name="Rancurel C."/>
        </authorList>
    </citation>
    <scope>NUCLEOTIDE SEQUENCE</scope>
    <source>
        <strain evidence="3">CNCM I-4278</strain>
    </source>
</reference>
<dbReference type="InterPro" id="IPR002347">
    <property type="entry name" value="SDR_fam"/>
</dbReference>
<dbReference type="GO" id="GO:0016491">
    <property type="term" value="F:oxidoreductase activity"/>
    <property type="evidence" value="ECO:0007669"/>
    <property type="project" value="UniProtKB-KW"/>
</dbReference>
<evidence type="ECO:0000313" key="3">
    <source>
        <dbReference type="EMBL" id="CAI6335378.1"/>
    </source>
</evidence>
<keyword evidence="4" id="KW-1185">Reference proteome</keyword>
<dbReference type="PRINTS" id="PR00081">
    <property type="entry name" value="GDHRDH"/>
</dbReference>
<evidence type="ECO:0000313" key="4">
    <source>
        <dbReference type="Proteomes" id="UP001152607"/>
    </source>
</evidence>
<accession>A0A9W4UFA4</accession>
<dbReference type="SUPFAM" id="SSF51735">
    <property type="entry name" value="NAD(P)-binding Rossmann-fold domains"/>
    <property type="match status" value="1"/>
</dbReference>
<dbReference type="EMBL" id="CAOQHR010000005">
    <property type="protein sequence ID" value="CAI6335378.1"/>
    <property type="molecule type" value="Genomic_DNA"/>
</dbReference>
<dbReference type="InterPro" id="IPR013968">
    <property type="entry name" value="PKS_KR"/>
</dbReference>
<feature type="domain" description="Ketoreductase (KR)" evidence="2">
    <location>
        <begin position="73"/>
        <end position="130"/>
    </location>
</feature>
<keyword evidence="1" id="KW-0560">Oxidoreductase</keyword>
<dbReference type="InterPro" id="IPR036291">
    <property type="entry name" value="NAD(P)-bd_dom_sf"/>
</dbReference>
<dbReference type="Pfam" id="PF08659">
    <property type="entry name" value="KR"/>
    <property type="match status" value="1"/>
</dbReference>
<proteinExistence type="predicted"/>
<dbReference type="AlphaFoldDB" id="A0A9W4UFA4"/>
<dbReference type="OrthoDB" id="542013at2759"/>
<dbReference type="PANTHER" id="PTHR43157:SF31">
    <property type="entry name" value="PHOSPHATIDYLINOSITOL-GLYCAN BIOSYNTHESIS CLASS F PROTEIN"/>
    <property type="match status" value="1"/>
</dbReference>
<gene>
    <name evidence="3" type="ORF">PDIGIT_LOCUS8459</name>
</gene>
<organism evidence="3 4">
    <name type="scientific">Periconia digitata</name>
    <dbReference type="NCBI Taxonomy" id="1303443"/>
    <lineage>
        <taxon>Eukaryota</taxon>
        <taxon>Fungi</taxon>
        <taxon>Dikarya</taxon>
        <taxon>Ascomycota</taxon>
        <taxon>Pezizomycotina</taxon>
        <taxon>Dothideomycetes</taxon>
        <taxon>Pleosporomycetidae</taxon>
        <taxon>Pleosporales</taxon>
        <taxon>Massarineae</taxon>
        <taxon>Periconiaceae</taxon>
        <taxon>Periconia</taxon>
    </lineage>
</organism>
<dbReference type="Gene3D" id="3.40.50.720">
    <property type="entry name" value="NAD(P)-binding Rossmann-like Domain"/>
    <property type="match status" value="1"/>
</dbReference>
<evidence type="ECO:0000256" key="1">
    <source>
        <dbReference type="ARBA" id="ARBA00023002"/>
    </source>
</evidence>
<evidence type="ECO:0000259" key="2">
    <source>
        <dbReference type="Pfam" id="PF08659"/>
    </source>
</evidence>
<comment type="caution">
    <text evidence="3">The sequence shown here is derived from an EMBL/GenBank/DDBJ whole genome shotgun (WGS) entry which is preliminary data.</text>
</comment>